<organism evidence="2 3">
    <name type="scientific">Lichtheimia ornata</name>
    <dbReference type="NCBI Taxonomy" id="688661"/>
    <lineage>
        <taxon>Eukaryota</taxon>
        <taxon>Fungi</taxon>
        <taxon>Fungi incertae sedis</taxon>
        <taxon>Mucoromycota</taxon>
        <taxon>Mucoromycotina</taxon>
        <taxon>Mucoromycetes</taxon>
        <taxon>Mucorales</taxon>
        <taxon>Lichtheimiaceae</taxon>
        <taxon>Lichtheimia</taxon>
    </lineage>
</organism>
<proteinExistence type="predicted"/>
<accession>A0AAD7XW45</accession>
<name>A0AAD7XW45_9FUNG</name>
<reference evidence="2 3" key="1">
    <citation type="submission" date="2023-03" db="EMBL/GenBank/DDBJ databases">
        <title>Genome sequence of Lichtheimia ornata CBS 291.66.</title>
        <authorList>
            <person name="Mohabir J.T."/>
            <person name="Shea T.P."/>
            <person name="Kurbessoian T."/>
            <person name="Berby B."/>
            <person name="Fontaine J."/>
            <person name="Livny J."/>
            <person name="Gnirke A."/>
            <person name="Stajich J.E."/>
            <person name="Cuomo C.A."/>
        </authorList>
    </citation>
    <scope>NUCLEOTIDE SEQUENCE [LARGE SCALE GENOMIC DNA]</scope>
    <source>
        <strain evidence="2">CBS 291.66</strain>
    </source>
</reference>
<dbReference type="Proteomes" id="UP001234581">
    <property type="component" value="Unassembled WGS sequence"/>
</dbReference>
<sequence>MFLRSLIASSITASSFSCMDNNSHAHSHINKAVVTSIIITSLFRLPHSSSKASSLVTTYSVHHCYLCSLCLYDIWPYYLMDSSLWWHENLGQETRNLNELGWAQIPRITGLVMKREKYKGNSKQRETQELQKDTTTTRDS</sequence>
<protein>
    <submittedName>
        <fullName evidence="2">Uncharacterized protein</fullName>
    </submittedName>
</protein>
<evidence type="ECO:0000313" key="3">
    <source>
        <dbReference type="Proteomes" id="UP001234581"/>
    </source>
</evidence>
<gene>
    <name evidence="2" type="ORF">O0I10_009392</name>
</gene>
<evidence type="ECO:0000256" key="1">
    <source>
        <dbReference type="SAM" id="MobiDB-lite"/>
    </source>
</evidence>
<evidence type="ECO:0000313" key="2">
    <source>
        <dbReference type="EMBL" id="KAJ8654996.1"/>
    </source>
</evidence>
<dbReference type="EMBL" id="JARTCD010000054">
    <property type="protein sequence ID" value="KAJ8654996.1"/>
    <property type="molecule type" value="Genomic_DNA"/>
</dbReference>
<dbReference type="PROSITE" id="PS51257">
    <property type="entry name" value="PROKAR_LIPOPROTEIN"/>
    <property type="match status" value="1"/>
</dbReference>
<feature type="region of interest" description="Disordered" evidence="1">
    <location>
        <begin position="118"/>
        <end position="140"/>
    </location>
</feature>
<dbReference type="RefSeq" id="XP_058339909.1">
    <property type="nucleotide sequence ID" value="XM_058489384.1"/>
</dbReference>
<keyword evidence="3" id="KW-1185">Reference proteome</keyword>
<comment type="caution">
    <text evidence="2">The sequence shown here is derived from an EMBL/GenBank/DDBJ whole genome shotgun (WGS) entry which is preliminary data.</text>
</comment>
<dbReference type="AlphaFoldDB" id="A0AAD7XW45"/>
<dbReference type="GeneID" id="83216798"/>